<dbReference type="PANTHER" id="PTHR37984">
    <property type="entry name" value="PROTEIN CBG26694"/>
    <property type="match status" value="1"/>
</dbReference>
<keyword evidence="3" id="KW-0540">Nuclease</keyword>
<keyword evidence="1" id="KW-0808">Transferase</keyword>
<dbReference type="InterPro" id="IPR000477">
    <property type="entry name" value="RT_dom"/>
</dbReference>
<dbReference type="Pfam" id="PF17919">
    <property type="entry name" value="RT_RNaseH_2"/>
    <property type="match status" value="1"/>
</dbReference>
<dbReference type="InterPro" id="IPR043502">
    <property type="entry name" value="DNA/RNA_pol_sf"/>
</dbReference>
<dbReference type="InterPro" id="IPR050951">
    <property type="entry name" value="Retrovirus_Pol_polyprotein"/>
</dbReference>
<dbReference type="Gene3D" id="3.30.70.270">
    <property type="match status" value="2"/>
</dbReference>
<comment type="caution">
    <text evidence="10">The sequence shown here is derived from an EMBL/GenBank/DDBJ whole genome shotgun (WGS) entry which is preliminary data.</text>
</comment>
<dbReference type="PROSITE" id="PS50878">
    <property type="entry name" value="RT_POL"/>
    <property type="match status" value="1"/>
</dbReference>
<sequence>MERFLKPERFSVDPNSLNASKQWSHWFRTFNNFVSSLQQHQTPDAVDKLNFLINYVDPSVYEYIAECTTAAAPSSLSKAIISLNVCGRPMKALVDTGSSESFISEDKVKDLSIKPFPSQRKISMASTNLSSTTKGHCFVALDHHGQIYQSVKLSILQGLCADLILGHDFLNQHGGLQMSFQGSKPTFSVCGLSTAKVEPASLFNNLLPECKPIATKSRRFSLPDKQFIDAEIHKLLSEDVIEPSKSPWRAQVLVTSDDRHKKRMCVDYSQTINRFTQLDAYPLPRIDEMIEKISEYEIFTTLDLKSAYHQIPIKEEDKPYTAFEAGGNLYQFKRIPFGVTNGVACFQRIIDSMIRNENIKDTFAYLDNVTIYGKNQREHDHNFAVFLKSAQDYNITFNESKSIISAKEIKLLGYLVSKGHIQPDPDRLKPLRDLNEPHNAKSQQRVIGMFAYYSSWIPKFSDKVHPLVKNNIFPLPQEVKESFELLKKEIEMATVTTIDHESPLVVETDASDIAIAATLNQNGRPVAFFSRTLNQKESEENVSQRPEPNFKPTPFIRTRAYNLRNREA</sequence>
<dbReference type="Pfam" id="PF00078">
    <property type="entry name" value="RVT_1"/>
    <property type="match status" value="1"/>
</dbReference>
<keyword evidence="11" id="KW-1185">Reference proteome</keyword>
<dbReference type="PROSITE" id="PS00141">
    <property type="entry name" value="ASP_PROTEASE"/>
    <property type="match status" value="1"/>
</dbReference>
<evidence type="ECO:0000256" key="8">
    <source>
        <dbReference type="ARBA" id="ARBA00023268"/>
    </source>
</evidence>
<dbReference type="Gene3D" id="2.40.70.10">
    <property type="entry name" value="Acid Proteases"/>
    <property type="match status" value="1"/>
</dbReference>
<keyword evidence="6" id="KW-0694">RNA-binding</keyword>
<accession>A0AAV4DN60</accession>
<evidence type="ECO:0000256" key="1">
    <source>
        <dbReference type="ARBA" id="ARBA00022679"/>
    </source>
</evidence>
<evidence type="ECO:0000259" key="9">
    <source>
        <dbReference type="PROSITE" id="PS50878"/>
    </source>
</evidence>
<reference evidence="10 11" key="1">
    <citation type="journal article" date="2021" name="Elife">
        <title>Chloroplast acquisition without the gene transfer in kleptoplastic sea slugs, Plakobranchus ocellatus.</title>
        <authorList>
            <person name="Maeda T."/>
            <person name="Takahashi S."/>
            <person name="Yoshida T."/>
            <person name="Shimamura S."/>
            <person name="Takaki Y."/>
            <person name="Nagai Y."/>
            <person name="Toyoda A."/>
            <person name="Suzuki Y."/>
            <person name="Arimoto A."/>
            <person name="Ishii H."/>
            <person name="Satoh N."/>
            <person name="Nishiyama T."/>
            <person name="Hasebe M."/>
            <person name="Maruyama T."/>
            <person name="Minagawa J."/>
            <person name="Obokata J."/>
            <person name="Shigenobu S."/>
        </authorList>
    </citation>
    <scope>NUCLEOTIDE SEQUENCE [LARGE SCALE GENOMIC DNA]</scope>
</reference>
<keyword evidence="4" id="KW-0255">Endonuclease</keyword>
<dbReference type="Gene3D" id="3.10.10.10">
    <property type="entry name" value="HIV Type 1 Reverse Transcriptase, subunit A, domain 1"/>
    <property type="match status" value="1"/>
</dbReference>
<dbReference type="AlphaFoldDB" id="A0AAV4DN60"/>
<dbReference type="GO" id="GO:0016779">
    <property type="term" value="F:nucleotidyltransferase activity"/>
    <property type="evidence" value="ECO:0007669"/>
    <property type="project" value="UniProtKB-KW"/>
</dbReference>
<dbReference type="PANTHER" id="PTHR37984:SF5">
    <property type="entry name" value="PROTEIN NYNRIN-LIKE"/>
    <property type="match status" value="1"/>
</dbReference>
<dbReference type="CDD" id="cd01647">
    <property type="entry name" value="RT_LTR"/>
    <property type="match status" value="1"/>
</dbReference>
<dbReference type="GO" id="GO:0004519">
    <property type="term" value="F:endonuclease activity"/>
    <property type="evidence" value="ECO:0007669"/>
    <property type="project" value="UniProtKB-KW"/>
</dbReference>
<evidence type="ECO:0000256" key="7">
    <source>
        <dbReference type="ARBA" id="ARBA00022908"/>
    </source>
</evidence>
<keyword evidence="7" id="KW-0229">DNA integration</keyword>
<evidence type="ECO:0000256" key="3">
    <source>
        <dbReference type="ARBA" id="ARBA00022722"/>
    </source>
</evidence>
<dbReference type="InterPro" id="IPR043128">
    <property type="entry name" value="Rev_trsase/Diguanyl_cyclase"/>
</dbReference>
<keyword evidence="5" id="KW-0460">Magnesium</keyword>
<keyword evidence="8" id="KW-0511">Multifunctional enzyme</keyword>
<dbReference type="EMBL" id="BLXT01008059">
    <property type="protein sequence ID" value="GFO45465.1"/>
    <property type="molecule type" value="Genomic_DNA"/>
</dbReference>
<dbReference type="GO" id="GO:0006508">
    <property type="term" value="P:proteolysis"/>
    <property type="evidence" value="ECO:0007669"/>
    <property type="project" value="InterPro"/>
</dbReference>
<dbReference type="CDD" id="cd00303">
    <property type="entry name" value="retropepsin_like"/>
    <property type="match status" value="1"/>
</dbReference>
<dbReference type="Pfam" id="PF13975">
    <property type="entry name" value="gag-asp_proteas"/>
    <property type="match status" value="1"/>
</dbReference>
<dbReference type="InterPro" id="IPR021109">
    <property type="entry name" value="Peptidase_aspartic_dom_sf"/>
</dbReference>
<evidence type="ECO:0000313" key="10">
    <source>
        <dbReference type="EMBL" id="GFO45465.1"/>
    </source>
</evidence>
<dbReference type="InterPro" id="IPR041577">
    <property type="entry name" value="RT_RNaseH_2"/>
</dbReference>
<evidence type="ECO:0000256" key="2">
    <source>
        <dbReference type="ARBA" id="ARBA00022695"/>
    </source>
</evidence>
<dbReference type="SUPFAM" id="SSF56672">
    <property type="entry name" value="DNA/RNA polymerases"/>
    <property type="match status" value="1"/>
</dbReference>
<evidence type="ECO:0000313" key="11">
    <source>
        <dbReference type="Proteomes" id="UP000735302"/>
    </source>
</evidence>
<keyword evidence="2" id="KW-0548">Nucleotidyltransferase</keyword>
<dbReference type="Proteomes" id="UP000735302">
    <property type="component" value="Unassembled WGS sequence"/>
</dbReference>
<evidence type="ECO:0000256" key="6">
    <source>
        <dbReference type="ARBA" id="ARBA00022884"/>
    </source>
</evidence>
<feature type="domain" description="Reverse transcriptase" evidence="9">
    <location>
        <begin position="216"/>
        <end position="416"/>
    </location>
</feature>
<name>A0AAV4DN60_9GAST</name>
<dbReference type="GO" id="GO:0004190">
    <property type="term" value="F:aspartic-type endopeptidase activity"/>
    <property type="evidence" value="ECO:0007669"/>
    <property type="project" value="InterPro"/>
</dbReference>
<dbReference type="GO" id="GO:0003723">
    <property type="term" value="F:RNA binding"/>
    <property type="evidence" value="ECO:0007669"/>
    <property type="project" value="UniProtKB-KW"/>
</dbReference>
<evidence type="ECO:0000256" key="5">
    <source>
        <dbReference type="ARBA" id="ARBA00022842"/>
    </source>
</evidence>
<gene>
    <name evidence="10" type="ORF">PoB_007197000</name>
</gene>
<dbReference type="InterPro" id="IPR001969">
    <property type="entry name" value="Aspartic_peptidase_AS"/>
</dbReference>
<proteinExistence type="predicted"/>
<evidence type="ECO:0000256" key="4">
    <source>
        <dbReference type="ARBA" id="ARBA00022759"/>
    </source>
</evidence>
<dbReference type="GO" id="GO:0015074">
    <property type="term" value="P:DNA integration"/>
    <property type="evidence" value="ECO:0007669"/>
    <property type="project" value="UniProtKB-KW"/>
</dbReference>
<dbReference type="SUPFAM" id="SSF50630">
    <property type="entry name" value="Acid proteases"/>
    <property type="match status" value="1"/>
</dbReference>
<keyword evidence="4" id="KW-0378">Hydrolase</keyword>
<organism evidence="10 11">
    <name type="scientific">Plakobranchus ocellatus</name>
    <dbReference type="NCBI Taxonomy" id="259542"/>
    <lineage>
        <taxon>Eukaryota</taxon>
        <taxon>Metazoa</taxon>
        <taxon>Spiralia</taxon>
        <taxon>Lophotrochozoa</taxon>
        <taxon>Mollusca</taxon>
        <taxon>Gastropoda</taxon>
        <taxon>Heterobranchia</taxon>
        <taxon>Euthyneura</taxon>
        <taxon>Panpulmonata</taxon>
        <taxon>Sacoglossa</taxon>
        <taxon>Placobranchoidea</taxon>
        <taxon>Plakobranchidae</taxon>
        <taxon>Plakobranchus</taxon>
    </lineage>
</organism>
<protein>
    <submittedName>
        <fullName evidence="10">Retrovirus-related pol polyprotein from transposon opus</fullName>
    </submittedName>
</protein>